<dbReference type="SUPFAM" id="SSF46689">
    <property type="entry name" value="Homeodomain-like"/>
    <property type="match status" value="1"/>
</dbReference>
<dbReference type="Gene3D" id="1.10.10.60">
    <property type="entry name" value="Homeodomain-like"/>
    <property type="match status" value="1"/>
</dbReference>
<evidence type="ECO:0000313" key="5">
    <source>
        <dbReference type="EMBL" id="MBO3273664.1"/>
    </source>
</evidence>
<dbReference type="SMART" id="SM00342">
    <property type="entry name" value="HTH_ARAC"/>
    <property type="match status" value="1"/>
</dbReference>
<comment type="caution">
    <text evidence="5">The sequence shown here is derived from an EMBL/GenBank/DDBJ whole genome shotgun (WGS) entry which is preliminary data.</text>
</comment>
<accession>A0ABS3TJ33</accession>
<feature type="domain" description="HTH araC/xylS-type" evidence="4">
    <location>
        <begin position="233"/>
        <end position="331"/>
    </location>
</feature>
<dbReference type="PROSITE" id="PS01124">
    <property type="entry name" value="HTH_ARAC_FAMILY_2"/>
    <property type="match status" value="1"/>
</dbReference>
<dbReference type="Proteomes" id="UP000669060">
    <property type="component" value="Unassembled WGS sequence"/>
</dbReference>
<organism evidence="5 6">
    <name type="scientific">Pseudomonas schmalbachii</name>
    <dbReference type="NCBI Taxonomy" id="2816993"/>
    <lineage>
        <taxon>Bacteria</taxon>
        <taxon>Pseudomonadati</taxon>
        <taxon>Pseudomonadota</taxon>
        <taxon>Gammaproteobacteria</taxon>
        <taxon>Pseudomonadales</taxon>
        <taxon>Pseudomonadaceae</taxon>
        <taxon>Pseudomonas</taxon>
    </lineage>
</organism>
<dbReference type="PANTHER" id="PTHR47894">
    <property type="entry name" value="HTH-TYPE TRANSCRIPTIONAL REGULATOR GADX"/>
    <property type="match status" value="1"/>
</dbReference>
<reference evidence="5 6" key="1">
    <citation type="submission" date="2020-12" db="EMBL/GenBank/DDBJ databases">
        <title>Pseudomonas schmalbachii sp. nov. isolated from millipede gut.</title>
        <authorList>
            <person name="Shelomi M."/>
        </authorList>
    </citation>
    <scope>NUCLEOTIDE SEQUENCE [LARGE SCALE GENOMIC DNA]</scope>
    <source>
        <strain evidence="5 6">Milli4</strain>
    </source>
</reference>
<keyword evidence="6" id="KW-1185">Reference proteome</keyword>
<keyword evidence="1" id="KW-0805">Transcription regulation</keyword>
<evidence type="ECO:0000256" key="2">
    <source>
        <dbReference type="ARBA" id="ARBA00023125"/>
    </source>
</evidence>
<gene>
    <name evidence="5" type="ORF">JFY56_00305</name>
</gene>
<dbReference type="RefSeq" id="WP_208311497.1">
    <property type="nucleotide sequence ID" value="NZ_JAELYA010000001.1"/>
</dbReference>
<keyword evidence="3" id="KW-0804">Transcription</keyword>
<keyword evidence="2" id="KW-0238">DNA-binding</keyword>
<dbReference type="InterPro" id="IPR009057">
    <property type="entry name" value="Homeodomain-like_sf"/>
</dbReference>
<evidence type="ECO:0000259" key="4">
    <source>
        <dbReference type="PROSITE" id="PS01124"/>
    </source>
</evidence>
<evidence type="ECO:0000256" key="1">
    <source>
        <dbReference type="ARBA" id="ARBA00023015"/>
    </source>
</evidence>
<evidence type="ECO:0000313" key="6">
    <source>
        <dbReference type="Proteomes" id="UP000669060"/>
    </source>
</evidence>
<dbReference type="Pfam" id="PF12833">
    <property type="entry name" value="HTH_18"/>
    <property type="match status" value="1"/>
</dbReference>
<proteinExistence type="predicted"/>
<dbReference type="PANTHER" id="PTHR47894:SF4">
    <property type="entry name" value="HTH-TYPE TRANSCRIPTIONAL REGULATOR GADX"/>
    <property type="match status" value="1"/>
</dbReference>
<dbReference type="InterPro" id="IPR032687">
    <property type="entry name" value="AraC-type_N"/>
</dbReference>
<dbReference type="Pfam" id="PF12625">
    <property type="entry name" value="Arabinose_bd"/>
    <property type="match status" value="1"/>
</dbReference>
<dbReference type="EMBL" id="JAELYA010000001">
    <property type="protein sequence ID" value="MBO3273664.1"/>
    <property type="molecule type" value="Genomic_DNA"/>
</dbReference>
<sequence length="341" mass="38521">MTALIRTTSFTGFPELVSQLGGDPAALLRRFRVDPRTLHEEDARVPLRSLVAVLECAAQELDCPDFGLRMAEYQDLQVLGPVALIARSSASVGQALEEISRFIGYHSPGVDVQLDRSEPQAPQLVVDIRLPGLLQRRQMEELAMGVSHNTMKLLCGSQFSAQSLLLSGVSPLPPARYRRYFNTTVYTGQAHNALVLREEHLSQRIEQQDQQLHRVLLEYLSAFDAQSPTDLPQQVENLILRMLPTQRCRLALIAEQLGLHERVLQRRLAEQGCGFEELLERTRRSRAEIYLAERHMPLAQVAGLLGYSEQSVFNRACRRWFAMTPREMRRRLLGSTSSPSP</sequence>
<dbReference type="InterPro" id="IPR018060">
    <property type="entry name" value="HTH_AraC"/>
</dbReference>
<protein>
    <submittedName>
        <fullName evidence="5">AraC family transcriptional regulator</fullName>
    </submittedName>
</protein>
<name>A0ABS3TJ33_9PSED</name>
<evidence type="ECO:0000256" key="3">
    <source>
        <dbReference type="ARBA" id="ARBA00023163"/>
    </source>
</evidence>